<organism evidence="2 3">
    <name type="scientific">Roridomyces roridus</name>
    <dbReference type="NCBI Taxonomy" id="1738132"/>
    <lineage>
        <taxon>Eukaryota</taxon>
        <taxon>Fungi</taxon>
        <taxon>Dikarya</taxon>
        <taxon>Basidiomycota</taxon>
        <taxon>Agaricomycotina</taxon>
        <taxon>Agaricomycetes</taxon>
        <taxon>Agaricomycetidae</taxon>
        <taxon>Agaricales</taxon>
        <taxon>Marasmiineae</taxon>
        <taxon>Mycenaceae</taxon>
        <taxon>Roridomyces</taxon>
    </lineage>
</organism>
<evidence type="ECO:0000313" key="2">
    <source>
        <dbReference type="EMBL" id="KAJ7643964.1"/>
    </source>
</evidence>
<feature type="region of interest" description="Disordered" evidence="1">
    <location>
        <begin position="416"/>
        <end position="468"/>
    </location>
</feature>
<dbReference type="Proteomes" id="UP001221142">
    <property type="component" value="Unassembled WGS sequence"/>
</dbReference>
<protein>
    <submittedName>
        <fullName evidence="2">Uncharacterized protein</fullName>
    </submittedName>
</protein>
<evidence type="ECO:0000256" key="1">
    <source>
        <dbReference type="SAM" id="MobiDB-lite"/>
    </source>
</evidence>
<feature type="region of interest" description="Disordered" evidence="1">
    <location>
        <begin position="341"/>
        <end position="367"/>
    </location>
</feature>
<feature type="compositionally biased region" description="Basic and acidic residues" evidence="1">
    <location>
        <begin position="455"/>
        <end position="468"/>
    </location>
</feature>
<keyword evidence="3" id="KW-1185">Reference proteome</keyword>
<evidence type="ECO:0000313" key="3">
    <source>
        <dbReference type="Proteomes" id="UP001221142"/>
    </source>
</evidence>
<feature type="compositionally biased region" description="Acidic residues" evidence="1">
    <location>
        <begin position="439"/>
        <end position="454"/>
    </location>
</feature>
<dbReference type="AlphaFoldDB" id="A0AAD7CAX0"/>
<dbReference type="PANTHER" id="PTHR38887:SF1">
    <property type="entry name" value="RAS MODIFICATION PROTEIN ERF4"/>
    <property type="match status" value="1"/>
</dbReference>
<dbReference type="PANTHER" id="PTHR38887">
    <property type="entry name" value="CHROMOSOME 21, WHOLE GENOME SHOTGUN SEQUENCE"/>
    <property type="match status" value="1"/>
</dbReference>
<proteinExistence type="predicted"/>
<name>A0AAD7CAX0_9AGAR</name>
<gene>
    <name evidence="2" type="ORF">FB45DRAFT_896529</name>
</gene>
<dbReference type="EMBL" id="JARKIF010000003">
    <property type="protein sequence ID" value="KAJ7643964.1"/>
    <property type="molecule type" value="Genomic_DNA"/>
</dbReference>
<sequence>MLLPDTPDSKASAAPAASSGIELVRDADVLIETFIPMPTPNPAPPPYETILLPFCTPQLASSFDSPFARGYNPTLEASVGISQDQLLAFIDGLNLAMTASPPLRVVDFAGKIIGMVPFHWAMIAGIAMQTAAQTGMHVLSKTLSDRYLRAANLRLFRPRGLSVRICSTAAMQHLVMRAGNGAGPSTIDKIGRGVGTLLLHVPLPLSSRIVRSIADRPPKISPSISAVGDGRRLPLATQRRLASLEGYTLPLNLDVPPPAKPQGAMDTIASWGVKYDTYRAGRKENKTEARRSELDRINSLLAAQRNGMPYYASPQMAGPSMGGPSMEPVGWYDRKTMRKAARRERKDLRQAVRRESRRDRGRNGLLSGLIGSKETQLERRVANSELLESWTTDKVLWIVIMSAEFDKEIDGIERADGLDDEEHVDPGTWTAELTRERDILEEEEDEESESEQEGNDGKKFGRSKEAPY</sequence>
<comment type="caution">
    <text evidence="2">The sequence shown here is derived from an EMBL/GenBank/DDBJ whole genome shotgun (WGS) entry which is preliminary data.</text>
</comment>
<feature type="compositionally biased region" description="Basic and acidic residues" evidence="1">
    <location>
        <begin position="344"/>
        <end position="362"/>
    </location>
</feature>
<accession>A0AAD7CAX0</accession>
<dbReference type="InterPro" id="IPR053221">
    <property type="entry name" value="Burnettramic_acid_biosynth"/>
</dbReference>
<reference evidence="2" key="1">
    <citation type="submission" date="2023-03" db="EMBL/GenBank/DDBJ databases">
        <title>Massive genome expansion in bonnet fungi (Mycena s.s.) driven by repeated elements and novel gene families across ecological guilds.</title>
        <authorList>
            <consortium name="Lawrence Berkeley National Laboratory"/>
            <person name="Harder C.B."/>
            <person name="Miyauchi S."/>
            <person name="Viragh M."/>
            <person name="Kuo A."/>
            <person name="Thoen E."/>
            <person name="Andreopoulos B."/>
            <person name="Lu D."/>
            <person name="Skrede I."/>
            <person name="Drula E."/>
            <person name="Henrissat B."/>
            <person name="Morin E."/>
            <person name="Kohler A."/>
            <person name="Barry K."/>
            <person name="LaButti K."/>
            <person name="Morin E."/>
            <person name="Salamov A."/>
            <person name="Lipzen A."/>
            <person name="Mereny Z."/>
            <person name="Hegedus B."/>
            <person name="Baldrian P."/>
            <person name="Stursova M."/>
            <person name="Weitz H."/>
            <person name="Taylor A."/>
            <person name="Grigoriev I.V."/>
            <person name="Nagy L.G."/>
            <person name="Martin F."/>
            <person name="Kauserud H."/>
        </authorList>
    </citation>
    <scope>NUCLEOTIDE SEQUENCE</scope>
    <source>
        <strain evidence="2">9284</strain>
    </source>
</reference>